<feature type="region of interest" description="Disordered" evidence="1">
    <location>
        <begin position="318"/>
        <end position="355"/>
    </location>
</feature>
<feature type="signal peptide" evidence="2">
    <location>
        <begin position="1"/>
        <end position="25"/>
    </location>
</feature>
<sequence>MRPNLPCLILLALAGLLLAPAPARAAVEACDLPPRYGVERTAAAVARVACQEYRLWYRPFIDSEGRVIALALGEGDRTRLADDATPAWQQVARYWRESGTLAQMGALPGATSCFLPPGDRHYDSDCRAFLLDHPWSAAFISWVVRRAGVPNFAASPRHMDYIAQAYRDPEHSPYRYADPFADKPAPGDLLCFLRGNDEGRGAAGLRAGLSGSGPLPRQSHCEVVVAANPGGDRTLYSIGGNVLNSVVMRQLPLDRTGRLERSVAGLVGAGQTAGADYDGTMPAAACGPARPEACSLNRRDWAVLLKLRTQAELDALWSGAPPVPATPAPAPAAGPEPVAAPASGSTPPDATADGD</sequence>
<feature type="domain" description="DUF2272" evidence="3">
    <location>
        <begin position="83"/>
        <end position="307"/>
    </location>
</feature>
<protein>
    <recommendedName>
        <fullName evidence="3">DUF2272 domain-containing protein</fullName>
    </recommendedName>
</protein>
<evidence type="ECO:0000256" key="2">
    <source>
        <dbReference type="SAM" id="SignalP"/>
    </source>
</evidence>
<name>A0A562DL27_9GAMM</name>
<evidence type="ECO:0000313" key="4">
    <source>
        <dbReference type="EMBL" id="TWH10388.1"/>
    </source>
</evidence>
<proteinExistence type="predicted"/>
<accession>A0A562DL27</accession>
<dbReference type="EMBL" id="VLJS01000055">
    <property type="protein sequence ID" value="TWH10388.1"/>
    <property type="molecule type" value="Genomic_DNA"/>
</dbReference>
<feature type="compositionally biased region" description="Pro residues" evidence="1">
    <location>
        <begin position="321"/>
        <end position="334"/>
    </location>
</feature>
<evidence type="ECO:0000259" key="3">
    <source>
        <dbReference type="Pfam" id="PF10030"/>
    </source>
</evidence>
<dbReference type="PIRSF" id="PIRSF028415">
    <property type="entry name" value="UCP028415"/>
    <property type="match status" value="1"/>
</dbReference>
<dbReference type="AlphaFoldDB" id="A0A562DL27"/>
<gene>
    <name evidence="4" type="ORF">L613_002700000080</name>
</gene>
<dbReference type="OrthoDB" id="8836344at2"/>
<evidence type="ECO:0000256" key="1">
    <source>
        <dbReference type="SAM" id="MobiDB-lite"/>
    </source>
</evidence>
<feature type="chain" id="PRO_5021919838" description="DUF2272 domain-containing protein" evidence="2">
    <location>
        <begin position="26"/>
        <end position="355"/>
    </location>
</feature>
<dbReference type="InterPro" id="IPR014545">
    <property type="entry name" value="UCP028415"/>
</dbReference>
<dbReference type="Proteomes" id="UP000321583">
    <property type="component" value="Unassembled WGS sequence"/>
</dbReference>
<organism evidence="4 5">
    <name type="scientific">Pseudoxanthomonas taiwanensis J19</name>
    <dbReference type="NCBI Taxonomy" id="935569"/>
    <lineage>
        <taxon>Bacteria</taxon>
        <taxon>Pseudomonadati</taxon>
        <taxon>Pseudomonadota</taxon>
        <taxon>Gammaproteobacteria</taxon>
        <taxon>Lysobacterales</taxon>
        <taxon>Lysobacteraceae</taxon>
        <taxon>Pseudoxanthomonas</taxon>
    </lineage>
</organism>
<reference evidence="4 5" key="1">
    <citation type="submission" date="2019-07" db="EMBL/GenBank/DDBJ databases">
        <title>Genome sequencing of lignin-degrading bacterial isolates.</title>
        <authorList>
            <person name="Gladden J."/>
        </authorList>
    </citation>
    <scope>NUCLEOTIDE SEQUENCE [LARGE SCALE GENOMIC DNA]</scope>
    <source>
        <strain evidence="4 5">J19</strain>
    </source>
</reference>
<keyword evidence="2" id="KW-0732">Signal</keyword>
<dbReference type="InterPro" id="IPR019262">
    <property type="entry name" value="DUF2272"/>
</dbReference>
<dbReference type="RefSeq" id="WP_028915839.1">
    <property type="nucleotide sequence ID" value="NZ_VLJS01000055.1"/>
</dbReference>
<dbReference type="Pfam" id="PF10030">
    <property type="entry name" value="DUF2272"/>
    <property type="match status" value="1"/>
</dbReference>
<comment type="caution">
    <text evidence="4">The sequence shown here is derived from an EMBL/GenBank/DDBJ whole genome shotgun (WGS) entry which is preliminary data.</text>
</comment>
<evidence type="ECO:0000313" key="5">
    <source>
        <dbReference type="Proteomes" id="UP000321583"/>
    </source>
</evidence>
<keyword evidence="5" id="KW-1185">Reference proteome</keyword>